<gene>
    <name evidence="2" type="ORF">COCC4DRAFT_67168</name>
</gene>
<name>N4X0B1_COCH4</name>
<protein>
    <submittedName>
        <fullName evidence="2">Uncharacterized protein</fullName>
    </submittedName>
</protein>
<evidence type="ECO:0000256" key="1">
    <source>
        <dbReference type="SAM" id="MobiDB-lite"/>
    </source>
</evidence>
<organism evidence="2 3">
    <name type="scientific">Cochliobolus heterostrophus (strain C4 / ATCC 48331 / race T)</name>
    <name type="common">Southern corn leaf blight fungus</name>
    <name type="synonym">Bipolaris maydis</name>
    <dbReference type="NCBI Taxonomy" id="665024"/>
    <lineage>
        <taxon>Eukaryota</taxon>
        <taxon>Fungi</taxon>
        <taxon>Dikarya</taxon>
        <taxon>Ascomycota</taxon>
        <taxon>Pezizomycotina</taxon>
        <taxon>Dothideomycetes</taxon>
        <taxon>Pleosporomycetidae</taxon>
        <taxon>Pleosporales</taxon>
        <taxon>Pleosporineae</taxon>
        <taxon>Pleosporaceae</taxon>
        <taxon>Bipolaris</taxon>
    </lineage>
</organism>
<accession>N4X0B1</accession>
<dbReference type="AlphaFoldDB" id="N4X0B1"/>
<dbReference type="Proteomes" id="UP000012338">
    <property type="component" value="Unassembled WGS sequence"/>
</dbReference>
<sequence>MPPLQNLEESSKEEDEDIPTSSTQSTKKPYKDYDAGHRSLPTLAVTATPDPDNYIEYYHSSTPTLETQLSTRILRKRKRRDLIEQLVDTNAAANRELINSNLRRSHILLEGVVRSRKPTRKSSSFFDRVLYYNASISTNTAHIKDYQELDFYSTIDALYADHKATRKSL</sequence>
<dbReference type="OrthoDB" id="3694863at2759"/>
<dbReference type="HOGENOM" id="CLU_1578370_0_0_1"/>
<reference evidence="3" key="2">
    <citation type="journal article" date="2013" name="PLoS Genet.">
        <title>Comparative genome structure, secondary metabolite, and effector coding capacity across Cochliobolus pathogens.</title>
        <authorList>
            <person name="Condon B.J."/>
            <person name="Leng Y."/>
            <person name="Wu D."/>
            <person name="Bushley K.E."/>
            <person name="Ohm R.A."/>
            <person name="Otillar R."/>
            <person name="Martin J."/>
            <person name="Schackwitz W."/>
            <person name="Grimwood J."/>
            <person name="MohdZainudin N."/>
            <person name="Xue C."/>
            <person name="Wang R."/>
            <person name="Manning V.A."/>
            <person name="Dhillon B."/>
            <person name="Tu Z.J."/>
            <person name="Steffenson B.J."/>
            <person name="Salamov A."/>
            <person name="Sun H."/>
            <person name="Lowry S."/>
            <person name="LaButti K."/>
            <person name="Han J."/>
            <person name="Copeland A."/>
            <person name="Lindquist E."/>
            <person name="Barry K."/>
            <person name="Schmutz J."/>
            <person name="Baker S.E."/>
            <person name="Ciuffetti L.M."/>
            <person name="Grigoriev I.V."/>
            <person name="Zhong S."/>
            <person name="Turgeon B.G."/>
        </authorList>
    </citation>
    <scope>NUCLEOTIDE SEQUENCE [LARGE SCALE GENOMIC DNA]</scope>
    <source>
        <strain evidence="3">C4 / ATCC 48331 / race T</strain>
    </source>
</reference>
<evidence type="ECO:0000313" key="3">
    <source>
        <dbReference type="Proteomes" id="UP000012338"/>
    </source>
</evidence>
<reference evidence="2 3" key="1">
    <citation type="journal article" date="2012" name="PLoS Pathog.">
        <title>Diverse lifestyles and strategies of plant pathogenesis encoded in the genomes of eighteen Dothideomycetes fungi.</title>
        <authorList>
            <person name="Ohm R.A."/>
            <person name="Feau N."/>
            <person name="Henrissat B."/>
            <person name="Schoch C.L."/>
            <person name="Horwitz B.A."/>
            <person name="Barry K.W."/>
            <person name="Condon B.J."/>
            <person name="Copeland A.C."/>
            <person name="Dhillon B."/>
            <person name="Glaser F."/>
            <person name="Hesse C.N."/>
            <person name="Kosti I."/>
            <person name="LaButti K."/>
            <person name="Lindquist E.A."/>
            <person name="Lucas S."/>
            <person name="Salamov A.A."/>
            <person name="Bradshaw R.E."/>
            <person name="Ciuffetti L."/>
            <person name="Hamelin R.C."/>
            <person name="Kema G.H.J."/>
            <person name="Lawrence C."/>
            <person name="Scott J.A."/>
            <person name="Spatafora J.W."/>
            <person name="Turgeon B.G."/>
            <person name="de Wit P.J.G.M."/>
            <person name="Zhong S."/>
            <person name="Goodwin S.B."/>
            <person name="Grigoriev I.V."/>
        </authorList>
    </citation>
    <scope>NUCLEOTIDE SEQUENCE [LARGE SCALE GENOMIC DNA]</scope>
    <source>
        <strain evidence="3">C4 / ATCC 48331 / race T</strain>
    </source>
</reference>
<keyword evidence="3" id="KW-1185">Reference proteome</keyword>
<feature type="region of interest" description="Disordered" evidence="1">
    <location>
        <begin position="1"/>
        <end position="37"/>
    </location>
</feature>
<evidence type="ECO:0000313" key="2">
    <source>
        <dbReference type="EMBL" id="ENH98666.1"/>
    </source>
</evidence>
<dbReference type="EMBL" id="KB733510">
    <property type="protein sequence ID" value="ENH98666.1"/>
    <property type="molecule type" value="Genomic_DNA"/>
</dbReference>
<proteinExistence type="predicted"/>